<dbReference type="InterPro" id="IPR005074">
    <property type="entry name" value="Peptidase_C39"/>
</dbReference>
<dbReference type="SUPFAM" id="SSF90123">
    <property type="entry name" value="ABC transporter transmembrane region"/>
    <property type="match status" value="1"/>
</dbReference>
<dbReference type="AlphaFoldDB" id="A0A841JA57"/>
<dbReference type="PROSITE" id="PS50929">
    <property type="entry name" value="ABC_TM1F"/>
    <property type="match status" value="1"/>
</dbReference>
<evidence type="ECO:0000259" key="12">
    <source>
        <dbReference type="PROSITE" id="PS50990"/>
    </source>
</evidence>
<evidence type="ECO:0000256" key="8">
    <source>
        <dbReference type="ARBA" id="ARBA00043264"/>
    </source>
</evidence>
<feature type="transmembrane region" description="Helical" evidence="9">
    <location>
        <begin position="359"/>
        <end position="381"/>
    </location>
</feature>
<dbReference type="InterPro" id="IPR003439">
    <property type="entry name" value="ABC_transporter-like_ATP-bd"/>
</dbReference>
<feature type="domain" description="Peptidase C39" evidence="12">
    <location>
        <begin position="20"/>
        <end position="146"/>
    </location>
</feature>
<keyword evidence="3" id="KW-0547">Nucleotide-binding</keyword>
<evidence type="ECO:0000313" key="13">
    <source>
        <dbReference type="EMBL" id="MBB6125031.1"/>
    </source>
</evidence>
<keyword evidence="14" id="KW-1185">Reference proteome</keyword>
<dbReference type="EMBL" id="JACIJP010000005">
    <property type="protein sequence ID" value="MBB6125031.1"/>
    <property type="molecule type" value="Genomic_DNA"/>
</dbReference>
<dbReference type="Gene3D" id="3.40.50.300">
    <property type="entry name" value="P-loop containing nucleotide triphosphate hydrolases"/>
    <property type="match status" value="1"/>
</dbReference>
<dbReference type="PANTHER" id="PTHR24221">
    <property type="entry name" value="ATP-BINDING CASSETTE SUB-FAMILY B"/>
    <property type="match status" value="1"/>
</dbReference>
<dbReference type="GO" id="GO:0005886">
    <property type="term" value="C:plasma membrane"/>
    <property type="evidence" value="ECO:0007669"/>
    <property type="project" value="UniProtKB-SubCell"/>
</dbReference>
<name>A0A841JA57_9SPHN</name>
<dbReference type="SMART" id="SM00382">
    <property type="entry name" value="AAA"/>
    <property type="match status" value="1"/>
</dbReference>
<evidence type="ECO:0000256" key="1">
    <source>
        <dbReference type="ARBA" id="ARBA00004651"/>
    </source>
</evidence>
<keyword evidence="2 9" id="KW-0812">Transmembrane</keyword>
<feature type="domain" description="ABC transporter" evidence="10">
    <location>
        <begin position="629"/>
        <end position="865"/>
    </location>
</feature>
<dbReference type="GO" id="GO:0005524">
    <property type="term" value="F:ATP binding"/>
    <property type="evidence" value="ECO:0007669"/>
    <property type="project" value="UniProtKB-KW"/>
</dbReference>
<feature type="transmembrane region" description="Helical" evidence="9">
    <location>
        <begin position="319"/>
        <end position="339"/>
    </location>
</feature>
<organism evidence="13 14">
    <name type="scientific">Sphingobium subterraneum</name>
    <dbReference type="NCBI Taxonomy" id="627688"/>
    <lineage>
        <taxon>Bacteria</taxon>
        <taxon>Pseudomonadati</taxon>
        <taxon>Pseudomonadota</taxon>
        <taxon>Alphaproteobacteria</taxon>
        <taxon>Sphingomonadales</taxon>
        <taxon>Sphingomonadaceae</taxon>
        <taxon>Sphingobium</taxon>
    </lineage>
</organism>
<evidence type="ECO:0000256" key="6">
    <source>
        <dbReference type="ARBA" id="ARBA00022989"/>
    </source>
</evidence>
<dbReference type="GO" id="GO:0140359">
    <property type="term" value="F:ABC-type transporter activity"/>
    <property type="evidence" value="ECO:0007669"/>
    <property type="project" value="InterPro"/>
</dbReference>
<evidence type="ECO:0000256" key="2">
    <source>
        <dbReference type="ARBA" id="ARBA00022692"/>
    </source>
</evidence>
<keyword evidence="4 13" id="KW-0067">ATP-binding</keyword>
<comment type="caution">
    <text evidence="13">The sequence shown here is derived from an EMBL/GenBank/DDBJ whole genome shotgun (WGS) entry which is preliminary data.</text>
</comment>
<evidence type="ECO:0000256" key="7">
    <source>
        <dbReference type="ARBA" id="ARBA00023136"/>
    </source>
</evidence>
<dbReference type="GO" id="GO:0034040">
    <property type="term" value="F:ATPase-coupled lipid transmembrane transporter activity"/>
    <property type="evidence" value="ECO:0007669"/>
    <property type="project" value="TreeGrafter"/>
</dbReference>
<dbReference type="SUPFAM" id="SSF52540">
    <property type="entry name" value="P-loop containing nucleoside triphosphate hydrolases"/>
    <property type="match status" value="1"/>
</dbReference>
<keyword evidence="6 9" id="KW-1133">Transmembrane helix</keyword>
<dbReference type="Gene3D" id="1.20.1560.10">
    <property type="entry name" value="ABC transporter type 1, transmembrane domain"/>
    <property type="match status" value="1"/>
</dbReference>
<reference evidence="13 14" key="1">
    <citation type="submission" date="2020-08" db="EMBL/GenBank/DDBJ databases">
        <title>Genomic Encyclopedia of Type Strains, Phase IV (KMG-IV): sequencing the most valuable type-strain genomes for metagenomic binning, comparative biology and taxonomic classification.</title>
        <authorList>
            <person name="Goeker M."/>
        </authorList>
    </citation>
    <scope>NUCLEOTIDE SEQUENCE [LARGE SCALE GENOMIC DNA]</scope>
    <source>
        <strain evidence="13 14">DSM 102255</strain>
    </source>
</reference>
<protein>
    <submittedName>
        <fullName evidence="13">ATP-binding cassette subfamily B protein</fullName>
    </submittedName>
</protein>
<dbReference type="PANTHER" id="PTHR24221:SF654">
    <property type="entry name" value="ATP-BINDING CASSETTE SUB-FAMILY B MEMBER 6"/>
    <property type="match status" value="1"/>
</dbReference>
<dbReference type="GO" id="GO:0006508">
    <property type="term" value="P:proteolysis"/>
    <property type="evidence" value="ECO:0007669"/>
    <property type="project" value="InterPro"/>
</dbReference>
<keyword evidence="5" id="KW-0813">Transport</keyword>
<accession>A0A841JA57</accession>
<dbReference type="GO" id="GO:0008233">
    <property type="term" value="F:peptidase activity"/>
    <property type="evidence" value="ECO:0007669"/>
    <property type="project" value="InterPro"/>
</dbReference>
<dbReference type="InterPro" id="IPR036640">
    <property type="entry name" value="ABC1_TM_sf"/>
</dbReference>
<keyword evidence="5" id="KW-0653">Protein transport</keyword>
<feature type="transmembrane region" description="Helical" evidence="9">
    <location>
        <begin position="443"/>
        <end position="470"/>
    </location>
</feature>
<evidence type="ECO:0000259" key="10">
    <source>
        <dbReference type="PROSITE" id="PS50893"/>
    </source>
</evidence>
<evidence type="ECO:0000256" key="3">
    <source>
        <dbReference type="ARBA" id="ARBA00022741"/>
    </source>
</evidence>
<dbReference type="GO" id="GO:0015031">
    <property type="term" value="P:protein transport"/>
    <property type="evidence" value="ECO:0007669"/>
    <property type="project" value="UniProtKB-KW"/>
</dbReference>
<evidence type="ECO:0000256" key="5">
    <source>
        <dbReference type="ARBA" id="ARBA00022927"/>
    </source>
</evidence>
<keyword evidence="8" id="KW-0080">Bacteriocin transport</keyword>
<dbReference type="InterPro" id="IPR011527">
    <property type="entry name" value="ABC1_TM_dom"/>
</dbReference>
<evidence type="ECO:0000313" key="14">
    <source>
        <dbReference type="Proteomes" id="UP000552700"/>
    </source>
</evidence>
<feature type="domain" description="ABC transmembrane type-1" evidence="11">
    <location>
        <begin position="319"/>
        <end position="557"/>
    </location>
</feature>
<feature type="transmembrane region" description="Helical" evidence="9">
    <location>
        <begin position="538"/>
        <end position="557"/>
    </location>
</feature>
<dbReference type="InterPro" id="IPR039421">
    <property type="entry name" value="Type_1_exporter"/>
</dbReference>
<proteinExistence type="predicted"/>
<evidence type="ECO:0000256" key="4">
    <source>
        <dbReference type="ARBA" id="ARBA00022840"/>
    </source>
</evidence>
<dbReference type="Proteomes" id="UP000552700">
    <property type="component" value="Unassembled WGS sequence"/>
</dbReference>
<dbReference type="GO" id="GO:0043213">
    <property type="term" value="P:bacteriocin transport"/>
    <property type="evidence" value="ECO:0007669"/>
    <property type="project" value="UniProtKB-KW"/>
</dbReference>
<dbReference type="RefSeq" id="WP_184081343.1">
    <property type="nucleotide sequence ID" value="NZ_JACIJP010000005.1"/>
</dbReference>
<dbReference type="InterPro" id="IPR003593">
    <property type="entry name" value="AAA+_ATPase"/>
</dbReference>
<comment type="subcellular location">
    <subcellularLocation>
        <location evidence="1">Cell membrane</location>
        <topology evidence="1">Multi-pass membrane protein</topology>
    </subcellularLocation>
</comment>
<evidence type="ECO:0000256" key="9">
    <source>
        <dbReference type="SAM" id="Phobius"/>
    </source>
</evidence>
<dbReference type="PROSITE" id="PS50893">
    <property type="entry name" value="ABC_TRANSPORTER_2"/>
    <property type="match status" value="1"/>
</dbReference>
<sequence>MSFHWLTRRQRPLLAPEVVQTSSMDCGPAALKCLLEGHGVPVSYGRLREACQTSVDGTSIDTIEDIAVQLGLRAEQVLIPRDFIGIDDAQSFPALVVVRHADNFTHFVVVWARHGNWLQIMDPAVGRRWISLRRFEEQMFAHEQSVEANDWRAWCDTEDFLGPMRQRLAALGLSQAAAQALISQAAADKGWFAFGALDASVRLCAALVAAGGLSRGAESMRLATALFRDTISSSQDILAIIPRDYWSAFPDITNTDAAREMLLISGSVVLKTAGAQTPAAAPQSDKLPPELAAALVEEAPNPLRQFWLMLRDEGGFRPWLLAGVVAIQAFALLAEALLFRGLLEITGELVQPIQRYAALAGIVSLATLAGLLDIGLATLAIRQGRHLEVRLRQAIFAKLPRLKDRYFQSRPITDMADRNHNIHAIRAVPSLVVQGMQAIGELVLTYIGILVIAPASFGWASAVLVAAMTIPLLTQPVLNERDLRVRNHGGALHGFYLDALLGLAPIRAHRSQAAVSRQHESLLVEWAIAMRGLMRWSLAANGLQALLCTALVGALLLSHFSGETAVRGSDLLLIFWALKLPGAAERFSGIGRAYPAMRNVLLRQMEPLGAPEEESVSRERPMHAAGGAAQIEIVGGKVVAGGHDILRDINLTIQPGEHVAIVGKSGAGKSSLLGLLLGWHRLEEGHLLVDGRGLDGPALTQLRLDTAWVDPQVQLWNRSLLDNLTYAVDERDHAQVRALIETSGLLGVSSRLGQGLQTPLGEGGGLLSGGEGQRVRLGRALLSNRSRLALLDEPFRGLDRDQRRALLKAAREWWQGTTLLCVTHDIEETMEFERVLVIEDGRIVEDGAPKALAAEETRYQGLREAEASVLKDMWGAGNWRRWTVSDGRVAEALPT</sequence>
<dbReference type="GO" id="GO:0016887">
    <property type="term" value="F:ATP hydrolysis activity"/>
    <property type="evidence" value="ECO:0007669"/>
    <property type="project" value="InterPro"/>
</dbReference>
<keyword evidence="7 9" id="KW-0472">Membrane</keyword>
<evidence type="ECO:0000259" key="11">
    <source>
        <dbReference type="PROSITE" id="PS50929"/>
    </source>
</evidence>
<dbReference type="Pfam" id="PF00005">
    <property type="entry name" value="ABC_tran"/>
    <property type="match status" value="1"/>
</dbReference>
<dbReference type="Pfam" id="PF03412">
    <property type="entry name" value="Peptidase_C39"/>
    <property type="match status" value="1"/>
</dbReference>
<gene>
    <name evidence="13" type="ORF">FHS92_002788</name>
</gene>
<dbReference type="PROSITE" id="PS50990">
    <property type="entry name" value="PEPTIDASE_C39"/>
    <property type="match status" value="1"/>
</dbReference>
<dbReference type="Gene3D" id="3.90.70.10">
    <property type="entry name" value="Cysteine proteinases"/>
    <property type="match status" value="1"/>
</dbReference>
<dbReference type="InterPro" id="IPR027417">
    <property type="entry name" value="P-loop_NTPase"/>
</dbReference>